<evidence type="ECO:0000259" key="7">
    <source>
        <dbReference type="Pfam" id="PF13190"/>
    </source>
</evidence>
<comment type="caution">
    <text evidence="8">The sequence shown here is derived from an EMBL/GenBank/DDBJ whole genome shotgun (WGS) entry which is preliminary data.</text>
</comment>
<evidence type="ECO:0000256" key="6">
    <source>
        <dbReference type="SAM" id="Phobius"/>
    </source>
</evidence>
<accession>A0A3N1D7N2</accession>
<dbReference type="EMBL" id="RJKE01000001">
    <property type="protein sequence ID" value="ROO89506.1"/>
    <property type="molecule type" value="Genomic_DNA"/>
</dbReference>
<evidence type="ECO:0000256" key="1">
    <source>
        <dbReference type="ARBA" id="ARBA00004236"/>
    </source>
</evidence>
<keyword evidence="9" id="KW-1185">Reference proteome</keyword>
<sequence>MSAVSTGRRVGTKVFVAAGLLVALVLAGFVSYYASGSPDGLEKVAADKGFDAGAEDHASAGSPLADYGVSGVENARLSGGLSGVIGVGVVLVVGGGLFWALRRRQAPEDAA</sequence>
<dbReference type="AlphaFoldDB" id="A0A3N1D7N2"/>
<dbReference type="Pfam" id="PF13190">
    <property type="entry name" value="PDGLE"/>
    <property type="match status" value="1"/>
</dbReference>
<keyword evidence="2" id="KW-1003">Cell membrane</keyword>
<comment type="subcellular location">
    <subcellularLocation>
        <location evidence="1">Cell membrane</location>
    </subcellularLocation>
</comment>
<gene>
    <name evidence="8" type="ORF">EDD29_7203</name>
</gene>
<keyword evidence="5 6" id="KW-0472">Membrane</keyword>
<evidence type="ECO:0000256" key="3">
    <source>
        <dbReference type="ARBA" id="ARBA00022692"/>
    </source>
</evidence>
<feature type="transmembrane region" description="Helical" evidence="6">
    <location>
        <begin position="12"/>
        <end position="34"/>
    </location>
</feature>
<feature type="domain" description="PDGLE" evidence="7">
    <location>
        <begin position="15"/>
        <end position="103"/>
    </location>
</feature>
<protein>
    <submittedName>
        <fullName evidence="8">PDGLE domain-containing protein</fullName>
    </submittedName>
</protein>
<dbReference type="InterPro" id="IPR025937">
    <property type="entry name" value="PDGLE_dom"/>
</dbReference>
<keyword evidence="3 6" id="KW-0812">Transmembrane</keyword>
<evidence type="ECO:0000256" key="4">
    <source>
        <dbReference type="ARBA" id="ARBA00022989"/>
    </source>
</evidence>
<keyword evidence="4 6" id="KW-1133">Transmembrane helix</keyword>
<dbReference type="RefSeq" id="WP_246053168.1">
    <property type="nucleotide sequence ID" value="NZ_RJKE01000001.1"/>
</dbReference>
<proteinExistence type="predicted"/>
<evidence type="ECO:0000313" key="9">
    <source>
        <dbReference type="Proteomes" id="UP000272400"/>
    </source>
</evidence>
<evidence type="ECO:0000256" key="5">
    <source>
        <dbReference type="ARBA" id="ARBA00023136"/>
    </source>
</evidence>
<dbReference type="GO" id="GO:0005886">
    <property type="term" value="C:plasma membrane"/>
    <property type="evidence" value="ECO:0007669"/>
    <property type="project" value="UniProtKB-SubCell"/>
</dbReference>
<dbReference type="Proteomes" id="UP000272400">
    <property type="component" value="Unassembled WGS sequence"/>
</dbReference>
<feature type="transmembrane region" description="Helical" evidence="6">
    <location>
        <begin position="80"/>
        <end position="101"/>
    </location>
</feature>
<evidence type="ECO:0000313" key="8">
    <source>
        <dbReference type="EMBL" id="ROO89506.1"/>
    </source>
</evidence>
<evidence type="ECO:0000256" key="2">
    <source>
        <dbReference type="ARBA" id="ARBA00022475"/>
    </source>
</evidence>
<organism evidence="8 9">
    <name type="scientific">Actinocorallia herbida</name>
    <dbReference type="NCBI Taxonomy" id="58109"/>
    <lineage>
        <taxon>Bacteria</taxon>
        <taxon>Bacillati</taxon>
        <taxon>Actinomycetota</taxon>
        <taxon>Actinomycetes</taxon>
        <taxon>Streptosporangiales</taxon>
        <taxon>Thermomonosporaceae</taxon>
        <taxon>Actinocorallia</taxon>
    </lineage>
</organism>
<reference evidence="8 9" key="1">
    <citation type="submission" date="2018-11" db="EMBL/GenBank/DDBJ databases">
        <title>Sequencing the genomes of 1000 actinobacteria strains.</title>
        <authorList>
            <person name="Klenk H.-P."/>
        </authorList>
    </citation>
    <scope>NUCLEOTIDE SEQUENCE [LARGE SCALE GENOMIC DNA]</scope>
    <source>
        <strain evidence="8 9">DSM 44254</strain>
    </source>
</reference>
<name>A0A3N1D7N2_9ACTN</name>